<dbReference type="NCBIfam" id="TIGR00254">
    <property type="entry name" value="GGDEF"/>
    <property type="match status" value="1"/>
</dbReference>
<dbReference type="InterPro" id="IPR029787">
    <property type="entry name" value="Nucleotide_cyclase"/>
</dbReference>
<organism evidence="2 3">
    <name type="scientific">Ligilactobacillus agilis</name>
    <dbReference type="NCBI Taxonomy" id="1601"/>
    <lineage>
        <taxon>Bacteria</taxon>
        <taxon>Bacillati</taxon>
        <taxon>Bacillota</taxon>
        <taxon>Bacilli</taxon>
        <taxon>Lactobacillales</taxon>
        <taxon>Lactobacillaceae</taxon>
        <taxon>Ligilactobacillus</taxon>
    </lineage>
</organism>
<dbReference type="PANTHER" id="PTHR45138">
    <property type="entry name" value="REGULATORY COMPONENTS OF SENSORY TRANSDUCTION SYSTEM"/>
    <property type="match status" value="1"/>
</dbReference>
<feature type="domain" description="GGDEF" evidence="1">
    <location>
        <begin position="26"/>
        <end position="149"/>
    </location>
</feature>
<dbReference type="PANTHER" id="PTHR45138:SF9">
    <property type="entry name" value="DIGUANYLATE CYCLASE DGCM-RELATED"/>
    <property type="match status" value="1"/>
</dbReference>
<dbReference type="AlphaFoldDB" id="A0A2I2AAP2"/>
<dbReference type="Pfam" id="PF00990">
    <property type="entry name" value="GGDEF"/>
    <property type="match status" value="1"/>
</dbReference>
<name>A0A2I2AAP2_9LACO</name>
<dbReference type="SMART" id="SM00267">
    <property type="entry name" value="GGDEF"/>
    <property type="match status" value="1"/>
</dbReference>
<dbReference type="Gene3D" id="3.30.70.270">
    <property type="match status" value="1"/>
</dbReference>
<gene>
    <name evidence="2" type="ORF">CYR79_05920</name>
</gene>
<dbReference type="PROSITE" id="PS50887">
    <property type="entry name" value="GGDEF"/>
    <property type="match status" value="1"/>
</dbReference>
<dbReference type="InterPro" id="IPR050469">
    <property type="entry name" value="Diguanylate_Cyclase"/>
</dbReference>
<comment type="caution">
    <text evidence="2">The sequence shown here is derived from an EMBL/GenBank/DDBJ whole genome shotgun (WGS) entry which is preliminary data.</text>
</comment>
<accession>A0A2I2AAP2</accession>
<dbReference type="GO" id="GO:0052621">
    <property type="term" value="F:diguanylate cyclase activity"/>
    <property type="evidence" value="ECO:0007669"/>
    <property type="project" value="TreeGrafter"/>
</dbReference>
<dbReference type="InterPro" id="IPR000160">
    <property type="entry name" value="GGDEF_dom"/>
</dbReference>
<dbReference type="CDD" id="cd01949">
    <property type="entry name" value="GGDEF"/>
    <property type="match status" value="1"/>
</dbReference>
<evidence type="ECO:0000313" key="2">
    <source>
        <dbReference type="EMBL" id="PLA76449.1"/>
    </source>
</evidence>
<evidence type="ECO:0000259" key="1">
    <source>
        <dbReference type="PROSITE" id="PS50887"/>
    </source>
</evidence>
<dbReference type="InterPro" id="IPR043128">
    <property type="entry name" value="Rev_trsase/Diguanyl_cyclase"/>
</dbReference>
<sequence>MTGLYNRRAFVRTIARYEDEYERNRIDFSLLFIDINGFKKYNDTYGHSYGDEVLRRVAACIRRVTGYTGVACRIGGDEFVIIHQDRNQNYIKDAENKLHQAVAEIEFIQKRPCKLELAMGRAVYSEVNDREELLRFADQRMYLNKQKRR</sequence>
<dbReference type="SUPFAM" id="SSF55073">
    <property type="entry name" value="Nucleotide cyclase"/>
    <property type="match status" value="1"/>
</dbReference>
<proteinExistence type="predicted"/>
<evidence type="ECO:0000313" key="3">
    <source>
        <dbReference type="Proteomes" id="UP000234579"/>
    </source>
</evidence>
<dbReference type="EMBL" id="PKGI01000029">
    <property type="protein sequence ID" value="PLA76449.1"/>
    <property type="molecule type" value="Genomic_DNA"/>
</dbReference>
<protein>
    <recommendedName>
        <fullName evidence="1">GGDEF domain-containing protein</fullName>
    </recommendedName>
</protein>
<reference evidence="3" key="1">
    <citation type="submission" date="2017-12" db="EMBL/GenBank/DDBJ databases">
        <authorList>
            <person name="Christensen H."/>
        </authorList>
    </citation>
    <scope>NUCLEOTIDE SEQUENCE [LARGE SCALE GENOMIC DNA]</scope>
    <source>
        <strain evidence="3">268A</strain>
    </source>
</reference>
<dbReference type="Proteomes" id="UP000234579">
    <property type="component" value="Unassembled WGS sequence"/>
</dbReference>